<accession>A0A7E4V6Y0</accession>
<sequence>MYRGMIANECDAFKPHKPKPALFREATYNCDLEAEAKFDCPAKKSDFKSTEKFYRAPDVVMETRTATFHRVSPWTYKTNIDPATQLSNEVDSEVSSRNVIDFLRFVLDAKATEYGCYFQICDVEGKKTEFISCISDQPMRLTGPIYTPGQRCQSDDDCKTKYLDYQTCNKDYGMCEHKFTCKGDTSSMTGDPCKHIRDMISGKPNFATWVVFSSVPRKPPCGRATYNCDLEAKAKFDCPAKISDFKSTEKLYQASIPTIASGRTAVFHRVSPWTHKTTIDPATQLSNEFDPEYNDRNVIDFLRFVLDAKATEYGCFMRVCDIEGEKFDLVSCASNQPMRLTGPIYTPGQRCQKDNDCLNSQPCNTEYGMCLHGTADVHTGIGENKPVTGTPSGITSAASNTFMSTSLTYIWTISILALIRCT</sequence>
<dbReference type="WBParaSite" id="Pan_g17293.t1">
    <property type="protein sequence ID" value="Pan_g17293.t1"/>
    <property type="gene ID" value="Pan_g17293"/>
</dbReference>
<reference evidence="1" key="1">
    <citation type="journal article" date="2013" name="Genetics">
        <title>The draft genome and transcriptome of Panagrellus redivivus are shaped by the harsh demands of a free-living lifestyle.</title>
        <authorList>
            <person name="Srinivasan J."/>
            <person name="Dillman A.R."/>
            <person name="Macchietto M.G."/>
            <person name="Heikkinen L."/>
            <person name="Lakso M."/>
            <person name="Fracchia K.M."/>
            <person name="Antoshechkin I."/>
            <person name="Mortazavi A."/>
            <person name="Wong G."/>
            <person name="Sternberg P.W."/>
        </authorList>
    </citation>
    <scope>NUCLEOTIDE SEQUENCE [LARGE SCALE GENOMIC DNA]</scope>
    <source>
        <strain evidence="1">MT8872</strain>
    </source>
</reference>
<keyword evidence="1" id="KW-1185">Reference proteome</keyword>
<proteinExistence type="predicted"/>
<reference evidence="2" key="2">
    <citation type="submission" date="2020-10" db="UniProtKB">
        <authorList>
            <consortium name="WormBaseParasite"/>
        </authorList>
    </citation>
    <scope>IDENTIFICATION</scope>
</reference>
<evidence type="ECO:0000313" key="2">
    <source>
        <dbReference type="WBParaSite" id="Pan_g17293.t1"/>
    </source>
</evidence>
<dbReference type="Proteomes" id="UP000492821">
    <property type="component" value="Unassembled WGS sequence"/>
</dbReference>
<protein>
    <submittedName>
        <fullName evidence="2">SCP domain-containing protein</fullName>
    </submittedName>
</protein>
<dbReference type="InterPro" id="IPR035940">
    <property type="entry name" value="CAP_sf"/>
</dbReference>
<organism evidence="1 2">
    <name type="scientific">Panagrellus redivivus</name>
    <name type="common">Microworm</name>
    <dbReference type="NCBI Taxonomy" id="6233"/>
    <lineage>
        <taxon>Eukaryota</taxon>
        <taxon>Metazoa</taxon>
        <taxon>Ecdysozoa</taxon>
        <taxon>Nematoda</taxon>
        <taxon>Chromadorea</taxon>
        <taxon>Rhabditida</taxon>
        <taxon>Tylenchina</taxon>
        <taxon>Panagrolaimomorpha</taxon>
        <taxon>Panagrolaimoidea</taxon>
        <taxon>Panagrolaimidae</taxon>
        <taxon>Panagrellus</taxon>
    </lineage>
</organism>
<dbReference type="Gene3D" id="3.40.33.10">
    <property type="entry name" value="CAP"/>
    <property type="match status" value="2"/>
</dbReference>
<name>A0A7E4V6Y0_PANRE</name>
<dbReference type="AlphaFoldDB" id="A0A7E4V6Y0"/>
<evidence type="ECO:0000313" key="1">
    <source>
        <dbReference type="Proteomes" id="UP000492821"/>
    </source>
</evidence>